<gene>
    <name evidence="1" type="primary">PARPA_04179.1 scaffold 12058</name>
</gene>
<keyword evidence="2" id="KW-1185">Reference proteome</keyword>
<reference evidence="1 2" key="1">
    <citation type="submission" date="2014-09" db="EMBL/GenBank/DDBJ databases">
        <authorList>
            <person name="Ellenberger Sabrina"/>
        </authorList>
    </citation>
    <scope>NUCLEOTIDE SEQUENCE [LARGE SCALE GENOMIC DNA]</scope>
    <source>
        <strain evidence="1 2">CBS 412.66</strain>
    </source>
</reference>
<accession>A0A0B7N4R7</accession>
<name>A0A0B7N4R7_9FUNG</name>
<dbReference type="Proteomes" id="UP000054107">
    <property type="component" value="Unassembled WGS sequence"/>
</dbReference>
<dbReference type="AlphaFoldDB" id="A0A0B7N4R7"/>
<organism evidence="1 2">
    <name type="scientific">Parasitella parasitica</name>
    <dbReference type="NCBI Taxonomy" id="35722"/>
    <lineage>
        <taxon>Eukaryota</taxon>
        <taxon>Fungi</taxon>
        <taxon>Fungi incertae sedis</taxon>
        <taxon>Mucoromycota</taxon>
        <taxon>Mucoromycotina</taxon>
        <taxon>Mucoromycetes</taxon>
        <taxon>Mucorales</taxon>
        <taxon>Mucorineae</taxon>
        <taxon>Mucoraceae</taxon>
        <taxon>Parasitella</taxon>
    </lineage>
</organism>
<evidence type="ECO:0000313" key="1">
    <source>
        <dbReference type="EMBL" id="CEP10485.1"/>
    </source>
</evidence>
<evidence type="ECO:0000313" key="2">
    <source>
        <dbReference type="Proteomes" id="UP000054107"/>
    </source>
</evidence>
<dbReference type="EMBL" id="LN724228">
    <property type="protein sequence ID" value="CEP10485.1"/>
    <property type="molecule type" value="Genomic_DNA"/>
</dbReference>
<proteinExistence type="predicted"/>
<protein>
    <submittedName>
        <fullName evidence="1">Uncharacterized protein</fullName>
    </submittedName>
</protein>
<sequence>MHKGTANTVEYEQEEDAAIKGEEEVAKSIVACTTEPAAEALACGGQHQWPNQAFFTGTKWYKIGLKNAS</sequence>